<dbReference type="SUPFAM" id="SSF52141">
    <property type="entry name" value="Uracil-DNA glycosylase-like"/>
    <property type="match status" value="1"/>
</dbReference>
<evidence type="ECO:0000256" key="1">
    <source>
        <dbReference type="ARBA" id="ARBA00001400"/>
    </source>
</evidence>
<dbReference type="InterPro" id="IPR018085">
    <property type="entry name" value="Ura-DNA_Glyclase_AS"/>
</dbReference>
<dbReference type="PROSITE" id="PS00130">
    <property type="entry name" value="U_DNA_GLYCOSYLASE"/>
    <property type="match status" value="1"/>
</dbReference>
<dbReference type="PANTHER" id="PTHR11264:SF0">
    <property type="entry name" value="URACIL-DNA GLYCOSYLASE"/>
    <property type="match status" value="1"/>
</dbReference>
<keyword evidence="5 7" id="KW-0378">Hydrolase</keyword>
<dbReference type="CDD" id="cd10027">
    <property type="entry name" value="UDG-F1-like"/>
    <property type="match status" value="1"/>
</dbReference>
<keyword evidence="4 7" id="KW-0227">DNA damage</keyword>
<dbReference type="GO" id="GO:0097510">
    <property type="term" value="P:base-excision repair, AP site formation via deaminated base removal"/>
    <property type="evidence" value="ECO:0007669"/>
    <property type="project" value="TreeGrafter"/>
</dbReference>
<dbReference type="Gene3D" id="3.40.470.10">
    <property type="entry name" value="Uracil-DNA glycosylase-like domain"/>
    <property type="match status" value="1"/>
</dbReference>
<sequence>MARALKRPAAALSGGAEATVAAKVARKALSRPSAPLSAGLLDLEWKEALQSAFDAEAFRSIESFVASERERGVVHPPEDLVWSAFNETPLGKVKVVILGQDPYHEPGQAHGMCFSVRPGVKPPPSLKNMYKELATDIPGFVTPDHGYLLPWAKQGVLLLNATLTVREGHKEANSHAKCGWLGFTDQVIKILNERPQPVVFLLWGGFAKKKGKIIDRKKHTVIESAHPSPLSAKKWFGCKTFSKCNSALRSLGLDEIDWALPPLQAENIE</sequence>
<evidence type="ECO:0000256" key="6">
    <source>
        <dbReference type="ARBA" id="ARBA00023204"/>
    </source>
</evidence>
<dbReference type="NCBIfam" id="NF003588">
    <property type="entry name" value="PRK05254.1-1"/>
    <property type="match status" value="1"/>
</dbReference>
<dbReference type="InterPro" id="IPR036895">
    <property type="entry name" value="Uracil-DNA_glycosylase-like_sf"/>
</dbReference>
<comment type="catalytic activity">
    <reaction evidence="1 7 9">
        <text>Hydrolyzes single-stranded DNA or mismatched double-stranded DNA and polynucleotides, releasing free uracil.</text>
        <dbReference type="EC" id="3.2.2.27"/>
    </reaction>
</comment>
<keyword evidence="7" id="KW-0539">Nucleus</keyword>
<evidence type="ECO:0000256" key="8">
    <source>
        <dbReference type="PROSITE-ProRule" id="PRU10072"/>
    </source>
</evidence>
<dbReference type="InterPro" id="IPR002043">
    <property type="entry name" value="UDG_fam1"/>
</dbReference>
<dbReference type="GO" id="GO:0005739">
    <property type="term" value="C:mitochondrion"/>
    <property type="evidence" value="ECO:0007669"/>
    <property type="project" value="UniProtKB-SubCell"/>
</dbReference>
<evidence type="ECO:0000256" key="9">
    <source>
        <dbReference type="RuleBase" id="RU003780"/>
    </source>
</evidence>
<proteinExistence type="evidence at transcript level"/>
<evidence type="ECO:0000256" key="5">
    <source>
        <dbReference type="ARBA" id="ARBA00022801"/>
    </source>
</evidence>
<reference evidence="11" key="1">
    <citation type="journal article" date="2019" name="Microorganisms">
        <title>DNA Damage Response Pathways in Dinoflagellates.</title>
        <authorList>
            <person name="Li C."/>
            <person name="Wong J."/>
        </authorList>
    </citation>
    <scope>NUCLEOTIDE SEQUENCE</scope>
</reference>
<dbReference type="InterPro" id="IPR005122">
    <property type="entry name" value="Uracil-DNA_glycosylase-like"/>
</dbReference>
<evidence type="ECO:0000256" key="3">
    <source>
        <dbReference type="ARBA" id="ARBA00012030"/>
    </source>
</evidence>
<dbReference type="EC" id="3.2.2.27" evidence="3 7"/>
<dbReference type="GO" id="GO:0004844">
    <property type="term" value="F:uracil DNA N-glycosylase activity"/>
    <property type="evidence" value="ECO:0007669"/>
    <property type="project" value="UniProtKB-UniRule"/>
</dbReference>
<dbReference type="EMBL" id="MN126084">
    <property type="protein sequence ID" value="QDO16551.1"/>
    <property type="molecule type" value="mRNA"/>
</dbReference>
<dbReference type="NCBIfam" id="NF003589">
    <property type="entry name" value="PRK05254.1-2"/>
    <property type="match status" value="1"/>
</dbReference>
<protein>
    <recommendedName>
        <fullName evidence="3 7">Uracil-DNA glycosylase</fullName>
        <shortName evidence="7">UDG</shortName>
        <ecNumber evidence="3 7">3.2.2.27</ecNumber>
    </recommendedName>
</protein>
<dbReference type="Pfam" id="PF03167">
    <property type="entry name" value="UDG"/>
    <property type="match status" value="1"/>
</dbReference>
<evidence type="ECO:0000256" key="4">
    <source>
        <dbReference type="ARBA" id="ARBA00022763"/>
    </source>
</evidence>
<evidence type="ECO:0000256" key="7">
    <source>
        <dbReference type="HAMAP-Rule" id="MF_03166"/>
    </source>
</evidence>
<organism evidence="11">
    <name type="scientific">Crypthecodinium cohnii</name>
    <name type="common">Dinoflagellate</name>
    <name type="synonym">Glenodinium cohnii</name>
    <dbReference type="NCBI Taxonomy" id="2866"/>
    <lineage>
        <taxon>Eukaryota</taxon>
        <taxon>Sar</taxon>
        <taxon>Alveolata</taxon>
        <taxon>Dinophyceae</taxon>
        <taxon>Gonyaulacales</taxon>
        <taxon>Crypthecodiniaceae</taxon>
        <taxon>Crypthecodinium</taxon>
    </lineage>
</organism>
<dbReference type="HAMAP" id="MF_00148">
    <property type="entry name" value="UDG"/>
    <property type="match status" value="1"/>
</dbReference>
<keyword evidence="6 7" id="KW-0234">DNA repair</keyword>
<dbReference type="GO" id="GO:0005634">
    <property type="term" value="C:nucleus"/>
    <property type="evidence" value="ECO:0007669"/>
    <property type="project" value="UniProtKB-SubCell"/>
</dbReference>
<comment type="function">
    <text evidence="7 9">Excises uracil residues from the DNA which can arise as a result of misincorporation of dUMP residues by DNA polymerase or due to deamination of cytosine.</text>
</comment>
<dbReference type="FunFam" id="3.40.470.10:FF:000001">
    <property type="entry name" value="Uracil-DNA glycosylase"/>
    <property type="match status" value="1"/>
</dbReference>
<dbReference type="SMART" id="SM00987">
    <property type="entry name" value="UreE_C"/>
    <property type="match status" value="1"/>
</dbReference>
<name>A0A516AGW4_CRYCO</name>
<dbReference type="PANTHER" id="PTHR11264">
    <property type="entry name" value="URACIL-DNA GLYCOSYLASE"/>
    <property type="match status" value="1"/>
</dbReference>
<keyword evidence="7" id="KW-0496">Mitochondrion</keyword>
<dbReference type="NCBIfam" id="NF003592">
    <property type="entry name" value="PRK05254.1-5"/>
    <property type="match status" value="1"/>
</dbReference>
<evidence type="ECO:0000313" key="11">
    <source>
        <dbReference type="EMBL" id="QDO16551.1"/>
    </source>
</evidence>
<dbReference type="NCBIfam" id="TIGR00628">
    <property type="entry name" value="ung"/>
    <property type="match status" value="1"/>
</dbReference>
<dbReference type="SMART" id="SM00986">
    <property type="entry name" value="UDG"/>
    <property type="match status" value="1"/>
</dbReference>
<feature type="active site" description="Proton acceptor" evidence="7 8">
    <location>
        <position position="101"/>
    </location>
</feature>
<dbReference type="AlphaFoldDB" id="A0A516AGW4"/>
<comment type="similarity">
    <text evidence="2 7 9">Belongs to the uracil-DNA glycosylase (UDG) superfamily. UNG family.</text>
</comment>
<accession>A0A516AGW4</accession>
<evidence type="ECO:0000259" key="10">
    <source>
        <dbReference type="SMART" id="SM00986"/>
    </source>
</evidence>
<evidence type="ECO:0000256" key="2">
    <source>
        <dbReference type="ARBA" id="ARBA00008184"/>
    </source>
</evidence>
<comment type="subcellular location">
    <subcellularLocation>
        <location evidence="7">Mitochondrion</location>
    </subcellularLocation>
    <subcellularLocation>
        <location evidence="7">Nucleus</location>
    </subcellularLocation>
</comment>
<feature type="domain" description="Uracil-DNA glycosylase-like" evidence="10">
    <location>
        <begin position="86"/>
        <end position="248"/>
    </location>
</feature>